<sequence length="725" mass="76054">MTAPRSASSGTGTAHPGDGAGGRVPDLAAVPVQVPSMARLREALRGPETPLPPPRGVREAAVRVRDLVHAERFAEALYVAERFRSVPAPPSERLELLRAQLTAALAAHDERGAHGERGAHDGRGAHEGRAGQGDLAAHDDRAGQGPTSPQDLVALQELVRDMVRTIEDAGAPEQASATLEVLGAHLRRLAAAPSDSSASATAASAAAPAGASAHGRHRRRRDGDAIPPGLLAVVGCLELPRPGAVDVEQRALREALVALPELQVALVDDPGPLLAVRYAQDLEAIGWLPEATRLALDVLDEASRLEAREGGFADAARVVVSAHAVLARTLLEENPLAAVGHALAALEGLREVEDPPLRVGLITELLRALVRCDLQDQATFTAGRLASLTRTLPHDEQRIEPLLAVGAQRVAARRYDGAMVALGEVQSLSAQLRDRRSRLEATRLLARLHHEQGQGLEALDQLRLAAADARWVADDLFTPLAERPRFIRAELDAEALVLRHALDLGRPAEAAAASREVVRRVRSERGTGSLPDALLWDHEADARIGAMIAEGLRAAAELRAVGAADAGDAAGAGNAADAAGAADAGDAGSPGGTGGTSGTRVAGGSGGAGRIGRGHQTDGARGAGAKARTPYEKARREAMATLERVPEGHETRASYWGAYLEDRHAAMLAARGERSRALKAARRAERAWRQLGREDEAVRIAEEIAHWSSGGAPRHAGPSLPTDPH</sequence>
<feature type="region of interest" description="Disordered" evidence="1">
    <location>
        <begin position="1"/>
        <end position="27"/>
    </location>
</feature>
<feature type="compositionally biased region" description="Gly residues" evidence="1">
    <location>
        <begin position="588"/>
        <end position="611"/>
    </location>
</feature>
<feature type="compositionally biased region" description="Basic and acidic residues" evidence="1">
    <location>
        <begin position="110"/>
        <end position="129"/>
    </location>
</feature>
<evidence type="ECO:0000313" key="2">
    <source>
        <dbReference type="EMBL" id="UQN28444.1"/>
    </source>
</evidence>
<feature type="region of interest" description="Disordered" evidence="1">
    <location>
        <begin position="110"/>
        <end position="149"/>
    </location>
</feature>
<evidence type="ECO:0000313" key="3">
    <source>
        <dbReference type="Proteomes" id="UP001055868"/>
    </source>
</evidence>
<reference evidence="2" key="1">
    <citation type="submission" date="2022-05" db="EMBL/GenBank/DDBJ databases">
        <title>Genomic analysis of Brachybacterium sp. CBA3104.</title>
        <authorList>
            <person name="Roh S.W."/>
            <person name="Kim Y.B."/>
            <person name="Kim Y."/>
        </authorList>
    </citation>
    <scope>NUCLEOTIDE SEQUENCE</scope>
    <source>
        <strain evidence="2">CBA3104</strain>
    </source>
</reference>
<feature type="compositionally biased region" description="Polar residues" evidence="1">
    <location>
        <begin position="1"/>
        <end position="12"/>
    </location>
</feature>
<protein>
    <submittedName>
        <fullName evidence="2">Uncharacterized protein</fullName>
    </submittedName>
</protein>
<feature type="region of interest" description="Disordered" evidence="1">
    <location>
        <begin position="200"/>
        <end position="224"/>
    </location>
</feature>
<feature type="compositionally biased region" description="Low complexity" evidence="1">
    <location>
        <begin position="200"/>
        <end position="213"/>
    </location>
</feature>
<feature type="region of interest" description="Disordered" evidence="1">
    <location>
        <begin position="704"/>
        <end position="725"/>
    </location>
</feature>
<feature type="region of interest" description="Disordered" evidence="1">
    <location>
        <begin position="579"/>
        <end position="632"/>
    </location>
</feature>
<accession>A0ABY4N544</accession>
<keyword evidence="3" id="KW-1185">Reference proteome</keyword>
<gene>
    <name evidence="2" type="ORF">M4486_12425</name>
</gene>
<dbReference type="RefSeq" id="WP_249477522.1">
    <property type="nucleotide sequence ID" value="NZ_CP097218.1"/>
</dbReference>
<dbReference type="EMBL" id="CP097218">
    <property type="protein sequence ID" value="UQN28444.1"/>
    <property type="molecule type" value="Genomic_DNA"/>
</dbReference>
<organism evidence="2 3">
    <name type="scientific">Brachybacterium kimchii</name>
    <dbReference type="NCBI Taxonomy" id="2942909"/>
    <lineage>
        <taxon>Bacteria</taxon>
        <taxon>Bacillati</taxon>
        <taxon>Actinomycetota</taxon>
        <taxon>Actinomycetes</taxon>
        <taxon>Micrococcales</taxon>
        <taxon>Dermabacteraceae</taxon>
        <taxon>Brachybacterium</taxon>
    </lineage>
</organism>
<evidence type="ECO:0000256" key="1">
    <source>
        <dbReference type="SAM" id="MobiDB-lite"/>
    </source>
</evidence>
<proteinExistence type="predicted"/>
<name>A0ABY4N544_9MICO</name>
<dbReference type="Proteomes" id="UP001055868">
    <property type="component" value="Chromosome"/>
</dbReference>